<dbReference type="GO" id="GO:0006952">
    <property type="term" value="P:defense response"/>
    <property type="evidence" value="ECO:0007669"/>
    <property type="project" value="UniProtKB-KW"/>
</dbReference>
<evidence type="ECO:0000256" key="1">
    <source>
        <dbReference type="ARBA" id="ARBA00011982"/>
    </source>
</evidence>
<feature type="domain" description="TIR" evidence="8">
    <location>
        <begin position="10"/>
        <end position="173"/>
    </location>
</feature>
<dbReference type="AlphaFoldDB" id="A0A6D2JUQ6"/>
<dbReference type="SUPFAM" id="SSF52200">
    <property type="entry name" value="Toll/Interleukin receptor TIR domain"/>
    <property type="match status" value="1"/>
</dbReference>
<keyword evidence="10" id="KW-1185">Reference proteome</keyword>
<dbReference type="InterPro" id="IPR032675">
    <property type="entry name" value="LRR_dom_sf"/>
</dbReference>
<dbReference type="InterPro" id="IPR042197">
    <property type="entry name" value="Apaf_helical"/>
</dbReference>
<comment type="caution">
    <text evidence="9">The sequence shown here is derived from an EMBL/GenBank/DDBJ whole genome shotgun (WGS) entry which is preliminary data.</text>
</comment>
<reference evidence="9" key="1">
    <citation type="submission" date="2020-01" db="EMBL/GenBank/DDBJ databases">
        <authorList>
            <person name="Mishra B."/>
        </authorList>
    </citation>
    <scope>NUCLEOTIDE SEQUENCE [LARGE SCALE GENOMIC DNA]</scope>
</reference>
<evidence type="ECO:0000256" key="2">
    <source>
        <dbReference type="ARBA" id="ARBA00022614"/>
    </source>
</evidence>
<proteinExistence type="predicted"/>
<keyword evidence="6" id="KW-0520">NAD</keyword>
<dbReference type="Pfam" id="PF25013">
    <property type="entry name" value="LRR_Zer-1"/>
    <property type="match status" value="1"/>
</dbReference>
<evidence type="ECO:0000256" key="6">
    <source>
        <dbReference type="ARBA" id="ARBA00023027"/>
    </source>
</evidence>
<keyword evidence="2" id="KW-0433">Leucine-rich repeat</keyword>
<dbReference type="InterPro" id="IPR045344">
    <property type="entry name" value="C-JID"/>
</dbReference>
<sequence>MASSSSSPIWKYDVFLSFRGEDTRKNIVSHLHKELVNRGIVTFKDDQRLEVGDSISEELTRAIQDSRIAVVILSQNYATSSWCLDELVMIMNLRLKKEMKVVPVFYGVDPSHVRHQTGSFTFDKYQGSEIANKVVKWREALSRIASIAGKDSATCENEAIMIEEIVEGISNKLFVMQPVDFSDLVGMDDHMERLNPLLSLESEKEVRMIGIWGMGGIGKTTIARCLFDLFSRPFTARCFLENVSKICRKHSVSYLREKFLSTTLCLSKNSGVELGPQEIKARFGNRKVFVVLDNVDDMKQVRALAKESSWFGPGSRIIITTRDKGLLKSCGVRTVYEVKCLDTDAALKIFNQLAFEGGFPPDEIYEKLSIRAAWLAQGLPAAIEAYGLYFRGMTSLKEWDDALCRFMRTPDGNVMEILKISYNGLEEADKIVFLHVACLFNGEPLQRATTLLDDGELQGCLGVKILAERSLIEITADGYIKMHSLVDQTAKAIVNQESVQRAGRRRVLWDPYAIYKVLERKATNEPTECMALHMCDMVFPLLLGGYPKYQNDSLKFLKVYKHSDHIKTKLHCSSDDTYLLSSRLRLLHWDTFPLTTFPSRFCPLDLVEVSLRRSNLTSFWKETEAIPNLRRLDLSGSENLEQLPDLSMAVNLEELITQGCKRLKKIPESISDLTRLTKLDVSYCDELNSYDTTIRELTGGRRQIALYFSGKEVEVEVEVEYIENISVGGNIHIQMLCLDGNADHLCFSTDQQAPDELTKMEKQQAPHNKPMLPGLGLTMSEFHGDEWVMQRDQQVPHGHAVPEFHGFNSVDIIRFNYKSDGASFLCDSLSMFRCLRELNLINLNIQVIPDDVSALQLLEKLDWSGNDFETLPETMTQLPKLKYVSLCNCSRLEALPELVQLETVKLSGCMKLQSLLELSHAEQDGRFRWLELWVDGCKNIQSISVQLGHFIKLSYIDLSSNDLETLPSSIGDLSSLRTVCLNKCKKLKSIEGIPLRLKYLYAHGCESLETVSLPLNHSIKHLDLSHCFFLKQDEGPLHLVTQFLKEGQDEEDSPRFACFPGTEVPSYFDKIRTGKSYTVGLPWPSPKLLGFDGCIMVACERPFHIQFSPLSYDYNWDYERYFYLYLHPDFFQYHKYSSTGEKEEEEAVTSDHLVIIRGIKNFSKSVNKLGIESDLQLSKEFESPSAEIKSCGFSLIWEDDVTDKIKTP</sequence>
<dbReference type="Gene3D" id="3.80.10.10">
    <property type="entry name" value="Ribonuclease Inhibitor"/>
    <property type="match status" value="2"/>
</dbReference>
<accession>A0A6D2JUQ6</accession>
<dbReference type="InterPro" id="IPR058192">
    <property type="entry name" value="WHD_ROQ1-like"/>
</dbReference>
<dbReference type="InterPro" id="IPR056845">
    <property type="entry name" value="LRR_Zer-1"/>
</dbReference>
<dbReference type="Gene3D" id="3.40.50.10140">
    <property type="entry name" value="Toll/interleukin-1 receptor homology (TIR) domain"/>
    <property type="match status" value="1"/>
</dbReference>
<dbReference type="InterPro" id="IPR036390">
    <property type="entry name" value="WH_DNA-bd_sf"/>
</dbReference>
<dbReference type="PANTHER" id="PTHR11017">
    <property type="entry name" value="LEUCINE-RICH REPEAT-CONTAINING PROTEIN"/>
    <property type="match status" value="1"/>
</dbReference>
<dbReference type="SUPFAM" id="SSF52058">
    <property type="entry name" value="L domain-like"/>
    <property type="match status" value="1"/>
</dbReference>
<dbReference type="OrthoDB" id="1094595at2759"/>
<dbReference type="Pfam" id="PF00931">
    <property type="entry name" value="NB-ARC"/>
    <property type="match status" value="1"/>
</dbReference>
<evidence type="ECO:0000313" key="10">
    <source>
        <dbReference type="Proteomes" id="UP000467841"/>
    </source>
</evidence>
<evidence type="ECO:0000256" key="5">
    <source>
        <dbReference type="ARBA" id="ARBA00022821"/>
    </source>
</evidence>
<evidence type="ECO:0000256" key="3">
    <source>
        <dbReference type="ARBA" id="ARBA00022737"/>
    </source>
</evidence>
<dbReference type="GO" id="GO:0061809">
    <property type="term" value="F:NAD+ nucleosidase activity, cyclic ADP-ribose generating"/>
    <property type="evidence" value="ECO:0007669"/>
    <property type="project" value="UniProtKB-EC"/>
</dbReference>
<gene>
    <name evidence="9" type="ORF">MERR_LOCUS30302</name>
</gene>
<evidence type="ECO:0000256" key="7">
    <source>
        <dbReference type="ARBA" id="ARBA00047304"/>
    </source>
</evidence>
<keyword evidence="5" id="KW-0611">Plant defense</keyword>
<protein>
    <recommendedName>
        <fullName evidence="1">ADP-ribosyl cyclase/cyclic ADP-ribose hydrolase</fullName>
        <ecNumber evidence="1">3.2.2.6</ecNumber>
    </recommendedName>
</protein>
<evidence type="ECO:0000259" key="8">
    <source>
        <dbReference type="PROSITE" id="PS50104"/>
    </source>
</evidence>
<dbReference type="PRINTS" id="PR00364">
    <property type="entry name" value="DISEASERSIST"/>
</dbReference>
<dbReference type="PANTHER" id="PTHR11017:SF501">
    <property type="entry name" value="ADP-RIBOSYL CYCLASE_CYCLIC ADP-RIBOSE HYDROLASE-RELATED"/>
    <property type="match status" value="1"/>
</dbReference>
<keyword evidence="3" id="KW-0677">Repeat</keyword>
<dbReference type="GO" id="GO:0007165">
    <property type="term" value="P:signal transduction"/>
    <property type="evidence" value="ECO:0007669"/>
    <property type="project" value="InterPro"/>
</dbReference>
<organism evidence="9 10">
    <name type="scientific">Microthlaspi erraticum</name>
    <dbReference type="NCBI Taxonomy" id="1685480"/>
    <lineage>
        <taxon>Eukaryota</taxon>
        <taxon>Viridiplantae</taxon>
        <taxon>Streptophyta</taxon>
        <taxon>Embryophyta</taxon>
        <taxon>Tracheophyta</taxon>
        <taxon>Spermatophyta</taxon>
        <taxon>Magnoliopsida</taxon>
        <taxon>eudicotyledons</taxon>
        <taxon>Gunneridae</taxon>
        <taxon>Pentapetalae</taxon>
        <taxon>rosids</taxon>
        <taxon>malvids</taxon>
        <taxon>Brassicales</taxon>
        <taxon>Brassicaceae</taxon>
        <taxon>Coluteocarpeae</taxon>
        <taxon>Microthlaspi</taxon>
    </lineage>
</organism>
<dbReference type="GO" id="GO:0043531">
    <property type="term" value="F:ADP binding"/>
    <property type="evidence" value="ECO:0007669"/>
    <property type="project" value="InterPro"/>
</dbReference>
<dbReference type="InterPro" id="IPR000157">
    <property type="entry name" value="TIR_dom"/>
</dbReference>
<dbReference type="SUPFAM" id="SSF46785">
    <property type="entry name" value="Winged helix' DNA-binding domain"/>
    <property type="match status" value="1"/>
</dbReference>
<dbReference type="Pfam" id="PF20160">
    <property type="entry name" value="C-JID"/>
    <property type="match status" value="1"/>
</dbReference>
<dbReference type="FunFam" id="3.40.50.10140:FF:000007">
    <property type="entry name" value="Disease resistance protein (TIR-NBS-LRR class)"/>
    <property type="match status" value="1"/>
</dbReference>
<dbReference type="Gene3D" id="1.10.8.430">
    <property type="entry name" value="Helical domain of apoptotic protease-activating factors"/>
    <property type="match status" value="1"/>
</dbReference>
<dbReference type="Pfam" id="PF01582">
    <property type="entry name" value="TIR"/>
    <property type="match status" value="1"/>
</dbReference>
<dbReference type="Pfam" id="PF23282">
    <property type="entry name" value="WHD_ROQ1"/>
    <property type="match status" value="1"/>
</dbReference>
<name>A0A6D2JUQ6_9BRAS</name>
<dbReference type="SUPFAM" id="SSF52540">
    <property type="entry name" value="P-loop containing nucleoside triphosphate hydrolases"/>
    <property type="match status" value="1"/>
</dbReference>
<dbReference type="InterPro" id="IPR044974">
    <property type="entry name" value="Disease_R_plants"/>
</dbReference>
<evidence type="ECO:0000313" key="9">
    <source>
        <dbReference type="EMBL" id="CAA7043067.1"/>
    </source>
</evidence>
<dbReference type="Proteomes" id="UP000467841">
    <property type="component" value="Unassembled WGS sequence"/>
</dbReference>
<dbReference type="SMART" id="SM00255">
    <property type="entry name" value="TIR"/>
    <property type="match status" value="1"/>
</dbReference>
<dbReference type="PROSITE" id="PS50104">
    <property type="entry name" value="TIR"/>
    <property type="match status" value="1"/>
</dbReference>
<dbReference type="InterPro" id="IPR002182">
    <property type="entry name" value="NB-ARC"/>
</dbReference>
<keyword evidence="4" id="KW-0378">Hydrolase</keyword>
<dbReference type="Gene3D" id="3.40.50.300">
    <property type="entry name" value="P-loop containing nucleotide triphosphate hydrolases"/>
    <property type="match status" value="1"/>
</dbReference>
<comment type="catalytic activity">
    <reaction evidence="7">
        <text>NAD(+) + H2O = ADP-D-ribose + nicotinamide + H(+)</text>
        <dbReference type="Rhea" id="RHEA:16301"/>
        <dbReference type="ChEBI" id="CHEBI:15377"/>
        <dbReference type="ChEBI" id="CHEBI:15378"/>
        <dbReference type="ChEBI" id="CHEBI:17154"/>
        <dbReference type="ChEBI" id="CHEBI:57540"/>
        <dbReference type="ChEBI" id="CHEBI:57967"/>
        <dbReference type="EC" id="3.2.2.6"/>
    </reaction>
    <physiologicalReaction direction="left-to-right" evidence="7">
        <dbReference type="Rhea" id="RHEA:16302"/>
    </physiologicalReaction>
</comment>
<dbReference type="InterPro" id="IPR027417">
    <property type="entry name" value="P-loop_NTPase"/>
</dbReference>
<dbReference type="EC" id="3.2.2.6" evidence="1"/>
<dbReference type="InterPro" id="IPR035897">
    <property type="entry name" value="Toll_tir_struct_dom_sf"/>
</dbReference>
<dbReference type="EMBL" id="CACVBM020001274">
    <property type="protein sequence ID" value="CAA7043067.1"/>
    <property type="molecule type" value="Genomic_DNA"/>
</dbReference>
<evidence type="ECO:0000256" key="4">
    <source>
        <dbReference type="ARBA" id="ARBA00022801"/>
    </source>
</evidence>